<dbReference type="Proteomes" id="UP000184188">
    <property type="component" value="Unassembled WGS sequence"/>
</dbReference>
<feature type="compositionally biased region" description="Polar residues" evidence="6">
    <location>
        <begin position="288"/>
        <end position="301"/>
    </location>
</feature>
<evidence type="ECO:0000256" key="6">
    <source>
        <dbReference type="SAM" id="MobiDB-lite"/>
    </source>
</evidence>
<dbReference type="PANTHER" id="PTHR33048">
    <property type="entry name" value="PTH11-LIKE INTEGRAL MEMBRANE PROTEIN (AFU_ORTHOLOGUE AFUA_5G11245)"/>
    <property type="match status" value="1"/>
</dbReference>
<keyword evidence="10" id="KW-1185">Reference proteome</keyword>
<sequence>MTDSSGDGISQDKGPTILSIIWVLTAISSVFVLARLFVRIYVLQKTGLDDILISASMIIEYIYASIVTVSIHAGYGRHASTLEPHELERAKFFNAVAFAPGILSFCLPKLAVVALLVRIMNPSRSQRIFMWTLVCGTGLAALCCVVILFAQCHPTRALWVDGIQGAKCWNASILVEYSIAVGCLSAAVDLYLAIYPILILVKLHMHRKKKIGLSIAMGLGVFACVMAIVKCSRLPSLYNRSDTTYASADVFIWTDIESNTIIIAACIPTLAPLIELLLGKRALGSTDPYTPVSNERSNRNGSNKKDGSKVELSSRLKNRKDSLGDDEATLTIQRQDDVIVQYEQRHNLSREAW</sequence>
<feature type="transmembrane region" description="Helical" evidence="7">
    <location>
        <begin position="20"/>
        <end position="38"/>
    </location>
</feature>
<dbReference type="GO" id="GO:0016020">
    <property type="term" value="C:membrane"/>
    <property type="evidence" value="ECO:0007669"/>
    <property type="project" value="UniProtKB-SubCell"/>
</dbReference>
<proteinExistence type="inferred from homology"/>
<feature type="region of interest" description="Disordered" evidence="6">
    <location>
        <begin position="288"/>
        <end position="316"/>
    </location>
</feature>
<dbReference type="GeneID" id="34609543"/>
<evidence type="ECO:0000256" key="3">
    <source>
        <dbReference type="ARBA" id="ARBA00022989"/>
    </source>
</evidence>
<evidence type="ECO:0000313" key="10">
    <source>
        <dbReference type="Proteomes" id="UP000184188"/>
    </source>
</evidence>
<gene>
    <name evidence="9" type="ORF">ASPZODRAFT_13265</name>
</gene>
<feature type="transmembrane region" description="Helical" evidence="7">
    <location>
        <begin position="128"/>
        <end position="150"/>
    </location>
</feature>
<evidence type="ECO:0000256" key="1">
    <source>
        <dbReference type="ARBA" id="ARBA00004141"/>
    </source>
</evidence>
<evidence type="ECO:0000313" key="9">
    <source>
        <dbReference type="EMBL" id="OJJ50176.1"/>
    </source>
</evidence>
<feature type="transmembrane region" description="Helical" evidence="7">
    <location>
        <begin position="211"/>
        <end position="229"/>
    </location>
</feature>
<keyword evidence="4 7" id="KW-0472">Membrane</keyword>
<feature type="transmembrane region" description="Helical" evidence="7">
    <location>
        <begin position="179"/>
        <end position="199"/>
    </location>
</feature>
<dbReference type="Pfam" id="PF20684">
    <property type="entry name" value="Fung_rhodopsin"/>
    <property type="match status" value="1"/>
</dbReference>
<reference evidence="10" key="1">
    <citation type="journal article" date="2017" name="Genome Biol.">
        <title>Comparative genomics reveals high biological diversity and specific adaptations in the industrially and medically important fungal genus Aspergillus.</title>
        <authorList>
            <person name="de Vries R.P."/>
            <person name="Riley R."/>
            <person name="Wiebenga A."/>
            <person name="Aguilar-Osorio G."/>
            <person name="Amillis S."/>
            <person name="Uchima C.A."/>
            <person name="Anderluh G."/>
            <person name="Asadollahi M."/>
            <person name="Askin M."/>
            <person name="Barry K."/>
            <person name="Battaglia E."/>
            <person name="Bayram O."/>
            <person name="Benocci T."/>
            <person name="Braus-Stromeyer S.A."/>
            <person name="Caldana C."/>
            <person name="Canovas D."/>
            <person name="Cerqueira G.C."/>
            <person name="Chen F."/>
            <person name="Chen W."/>
            <person name="Choi C."/>
            <person name="Clum A."/>
            <person name="Dos Santos R.A."/>
            <person name="Damasio A.R."/>
            <person name="Diallinas G."/>
            <person name="Emri T."/>
            <person name="Fekete E."/>
            <person name="Flipphi M."/>
            <person name="Freyberg S."/>
            <person name="Gallo A."/>
            <person name="Gournas C."/>
            <person name="Habgood R."/>
            <person name="Hainaut M."/>
            <person name="Harispe M.L."/>
            <person name="Henrissat B."/>
            <person name="Hilden K.S."/>
            <person name="Hope R."/>
            <person name="Hossain A."/>
            <person name="Karabika E."/>
            <person name="Karaffa L."/>
            <person name="Karanyi Z."/>
            <person name="Krasevec N."/>
            <person name="Kuo A."/>
            <person name="Kusch H."/>
            <person name="LaButti K."/>
            <person name="Lagendijk E.L."/>
            <person name="Lapidus A."/>
            <person name="Levasseur A."/>
            <person name="Lindquist E."/>
            <person name="Lipzen A."/>
            <person name="Logrieco A.F."/>
            <person name="MacCabe A."/>
            <person name="Maekelae M.R."/>
            <person name="Malavazi I."/>
            <person name="Melin P."/>
            <person name="Meyer V."/>
            <person name="Mielnichuk N."/>
            <person name="Miskei M."/>
            <person name="Molnar A.P."/>
            <person name="Mule G."/>
            <person name="Ngan C.Y."/>
            <person name="Orejas M."/>
            <person name="Orosz E."/>
            <person name="Ouedraogo J.P."/>
            <person name="Overkamp K.M."/>
            <person name="Park H.-S."/>
            <person name="Perrone G."/>
            <person name="Piumi F."/>
            <person name="Punt P.J."/>
            <person name="Ram A.F."/>
            <person name="Ramon A."/>
            <person name="Rauscher S."/>
            <person name="Record E."/>
            <person name="Riano-Pachon D.M."/>
            <person name="Robert V."/>
            <person name="Roehrig J."/>
            <person name="Ruller R."/>
            <person name="Salamov A."/>
            <person name="Salih N.S."/>
            <person name="Samson R.A."/>
            <person name="Sandor E."/>
            <person name="Sanguinetti M."/>
            <person name="Schuetze T."/>
            <person name="Sepcic K."/>
            <person name="Shelest E."/>
            <person name="Sherlock G."/>
            <person name="Sophianopoulou V."/>
            <person name="Squina F.M."/>
            <person name="Sun H."/>
            <person name="Susca A."/>
            <person name="Todd R.B."/>
            <person name="Tsang A."/>
            <person name="Unkles S.E."/>
            <person name="van de Wiele N."/>
            <person name="van Rossen-Uffink D."/>
            <person name="Oliveira J.V."/>
            <person name="Vesth T.C."/>
            <person name="Visser J."/>
            <person name="Yu J.-H."/>
            <person name="Zhou M."/>
            <person name="Andersen M.R."/>
            <person name="Archer D.B."/>
            <person name="Baker S.E."/>
            <person name="Benoit I."/>
            <person name="Brakhage A.A."/>
            <person name="Braus G.H."/>
            <person name="Fischer R."/>
            <person name="Frisvad J.C."/>
            <person name="Goldman G.H."/>
            <person name="Houbraken J."/>
            <person name="Oakley B."/>
            <person name="Pocsi I."/>
            <person name="Scazzocchio C."/>
            <person name="Seiboth B."/>
            <person name="vanKuyk P.A."/>
            <person name="Wortman J."/>
            <person name="Dyer P.S."/>
            <person name="Grigoriev I.V."/>
        </authorList>
    </citation>
    <scope>NUCLEOTIDE SEQUENCE [LARGE SCALE GENOMIC DNA]</scope>
    <source>
        <strain evidence="10">CBS 506.65</strain>
    </source>
</reference>
<feature type="transmembrane region" description="Helical" evidence="7">
    <location>
        <begin position="50"/>
        <end position="75"/>
    </location>
</feature>
<dbReference type="VEuPathDB" id="FungiDB:ASPZODRAFT_13265"/>
<accession>A0A1L9SSS5</accession>
<dbReference type="InterPro" id="IPR052337">
    <property type="entry name" value="SAT4-like"/>
</dbReference>
<dbReference type="AlphaFoldDB" id="A0A1L9SSS5"/>
<dbReference type="PANTHER" id="PTHR33048:SF155">
    <property type="entry name" value="INTEGRAL MEMBRANE PROTEIN"/>
    <property type="match status" value="1"/>
</dbReference>
<feature type="transmembrane region" description="Helical" evidence="7">
    <location>
        <begin position="95"/>
        <end position="116"/>
    </location>
</feature>
<name>A0A1L9SSS5_9EURO</name>
<keyword evidence="2 7" id="KW-0812">Transmembrane</keyword>
<evidence type="ECO:0000256" key="2">
    <source>
        <dbReference type="ARBA" id="ARBA00022692"/>
    </source>
</evidence>
<feature type="domain" description="Rhodopsin" evidence="8">
    <location>
        <begin position="34"/>
        <end position="275"/>
    </location>
</feature>
<comment type="similarity">
    <text evidence="5">Belongs to the SAT4 family.</text>
</comment>
<dbReference type="EMBL" id="KV878337">
    <property type="protein sequence ID" value="OJJ50176.1"/>
    <property type="molecule type" value="Genomic_DNA"/>
</dbReference>
<comment type="subcellular location">
    <subcellularLocation>
        <location evidence="1">Membrane</location>
        <topology evidence="1">Multi-pass membrane protein</topology>
    </subcellularLocation>
</comment>
<organism evidence="9 10">
    <name type="scientific">Penicilliopsis zonata CBS 506.65</name>
    <dbReference type="NCBI Taxonomy" id="1073090"/>
    <lineage>
        <taxon>Eukaryota</taxon>
        <taxon>Fungi</taxon>
        <taxon>Dikarya</taxon>
        <taxon>Ascomycota</taxon>
        <taxon>Pezizomycotina</taxon>
        <taxon>Eurotiomycetes</taxon>
        <taxon>Eurotiomycetidae</taxon>
        <taxon>Eurotiales</taxon>
        <taxon>Aspergillaceae</taxon>
        <taxon>Penicilliopsis</taxon>
    </lineage>
</organism>
<feature type="compositionally biased region" description="Basic and acidic residues" evidence="6">
    <location>
        <begin position="303"/>
        <end position="316"/>
    </location>
</feature>
<protein>
    <recommendedName>
        <fullName evidence="8">Rhodopsin domain-containing protein</fullName>
    </recommendedName>
</protein>
<dbReference type="RefSeq" id="XP_022584686.1">
    <property type="nucleotide sequence ID" value="XM_022723078.1"/>
</dbReference>
<evidence type="ECO:0000259" key="8">
    <source>
        <dbReference type="Pfam" id="PF20684"/>
    </source>
</evidence>
<evidence type="ECO:0000256" key="7">
    <source>
        <dbReference type="SAM" id="Phobius"/>
    </source>
</evidence>
<dbReference type="OrthoDB" id="5331848at2759"/>
<evidence type="ECO:0000256" key="5">
    <source>
        <dbReference type="ARBA" id="ARBA00038359"/>
    </source>
</evidence>
<keyword evidence="3 7" id="KW-1133">Transmembrane helix</keyword>
<dbReference type="InterPro" id="IPR049326">
    <property type="entry name" value="Rhodopsin_dom_fungi"/>
</dbReference>
<evidence type="ECO:0000256" key="4">
    <source>
        <dbReference type="ARBA" id="ARBA00023136"/>
    </source>
</evidence>
<dbReference type="STRING" id="1073090.A0A1L9SSS5"/>